<dbReference type="AlphaFoldDB" id="A0A3D9R1V2"/>
<dbReference type="Proteomes" id="UP000256304">
    <property type="component" value="Unassembled WGS sequence"/>
</dbReference>
<organism evidence="2 3">
    <name type="scientific">Paenibacillus taihuensis</name>
    <dbReference type="NCBI Taxonomy" id="1156355"/>
    <lineage>
        <taxon>Bacteria</taxon>
        <taxon>Bacillati</taxon>
        <taxon>Bacillota</taxon>
        <taxon>Bacilli</taxon>
        <taxon>Bacillales</taxon>
        <taxon>Paenibacillaceae</taxon>
        <taxon>Paenibacillus</taxon>
    </lineage>
</organism>
<keyword evidence="3" id="KW-1185">Reference proteome</keyword>
<reference evidence="2 3" key="1">
    <citation type="submission" date="2018-08" db="EMBL/GenBank/DDBJ databases">
        <title>Genomic Encyclopedia of Type Strains, Phase III (KMG-III): the genomes of soil and plant-associated and newly described type strains.</title>
        <authorList>
            <person name="Whitman W."/>
        </authorList>
    </citation>
    <scope>NUCLEOTIDE SEQUENCE [LARGE SCALE GENOMIC DNA]</scope>
    <source>
        <strain evidence="2 3">CGMCC 1.10966</strain>
    </source>
</reference>
<accession>A0A3D9R1V2</accession>
<feature type="region of interest" description="Disordered" evidence="1">
    <location>
        <begin position="76"/>
        <end position="136"/>
    </location>
</feature>
<feature type="region of interest" description="Disordered" evidence="1">
    <location>
        <begin position="35"/>
        <end position="60"/>
    </location>
</feature>
<evidence type="ECO:0000256" key="1">
    <source>
        <dbReference type="SAM" id="MobiDB-lite"/>
    </source>
</evidence>
<gene>
    <name evidence="2" type="ORF">A8990_13662</name>
</gene>
<comment type="caution">
    <text evidence="2">The sequence shown here is derived from an EMBL/GenBank/DDBJ whole genome shotgun (WGS) entry which is preliminary data.</text>
</comment>
<dbReference type="EMBL" id="QTTN01000036">
    <property type="protein sequence ID" value="REE68796.1"/>
    <property type="molecule type" value="Genomic_DNA"/>
</dbReference>
<protein>
    <submittedName>
        <fullName evidence="2">Uncharacterized protein</fullName>
    </submittedName>
</protein>
<feature type="compositionally biased region" description="Basic and acidic residues" evidence="1">
    <location>
        <begin position="76"/>
        <end position="105"/>
    </location>
</feature>
<evidence type="ECO:0000313" key="3">
    <source>
        <dbReference type="Proteomes" id="UP000256304"/>
    </source>
</evidence>
<dbReference type="RefSeq" id="WP_116191551.1">
    <property type="nucleotide sequence ID" value="NZ_QTTN01000036.1"/>
</dbReference>
<evidence type="ECO:0000313" key="2">
    <source>
        <dbReference type="EMBL" id="REE68796.1"/>
    </source>
</evidence>
<name>A0A3D9R1V2_9BACL</name>
<dbReference type="OrthoDB" id="9966996at2"/>
<proteinExistence type="predicted"/>
<sequence>MPFCWIGKVVIVKNEGIILFGDAVEIEDISDLNENASKQSTDTDAAGTGNEADSGVDNGIATATGKRKCKGIVKGKGIDKGIDKGNAKGIDKGNAKGSRSADKRSGTGTGNVAERRSGGNVGKNVTASSRRKKRQV</sequence>